<feature type="domain" description="Enoyl reductase (ER)" evidence="1">
    <location>
        <begin position="9"/>
        <end position="378"/>
    </location>
</feature>
<evidence type="ECO:0000259" key="1">
    <source>
        <dbReference type="SMART" id="SM00829"/>
    </source>
</evidence>
<dbReference type="STRING" id="564608.C1MTS1"/>
<sequence>MRAAVYDHAAPEGVKVVQRAAPSSPPPRGNGNEVLVRVRACGVNPVDAKEVVGDKLPGFLRPIARRLVTNGKTCGFDLSGVVESAPAGSTFRPGDEVFGAVPPLRGSFCELARVPSNQLCRKPSALTHAEAAALVLPGLTVVQLLSQHGFEPGQRVLVIGASGGVGHVAVKVLRAFGAGSVTGICGERNVAFVRSLGADDVVAYDSRENPNPSGVYPKGGGLGSRDGDGRDRVMDALAAIVEKNGAPFDVVVDAVSSGDAVDAAHAYERRVLTHDNPPLLATGANSDPHNYVTIGAKFSGWVKAGLKRVAGVNAFPPRRELFWITFPNCANDLETLRALADEKGLRPSIETVVPLTDDGVREAFRRLKSRRTRGKIAIEV</sequence>
<dbReference type="GeneID" id="9684539"/>
<dbReference type="Pfam" id="PF13602">
    <property type="entry name" value="ADH_zinc_N_2"/>
    <property type="match status" value="1"/>
</dbReference>
<dbReference type="InterPro" id="IPR050700">
    <property type="entry name" value="YIM1/Zinc_Alcohol_DH_Fams"/>
</dbReference>
<dbReference type="InterPro" id="IPR011032">
    <property type="entry name" value="GroES-like_sf"/>
</dbReference>
<dbReference type="InterPro" id="IPR036291">
    <property type="entry name" value="NAD(P)-bd_dom_sf"/>
</dbReference>
<dbReference type="PANTHER" id="PTHR11695">
    <property type="entry name" value="ALCOHOL DEHYDROGENASE RELATED"/>
    <property type="match status" value="1"/>
</dbReference>
<dbReference type="eggNOG" id="KOG1198">
    <property type="taxonomic scope" value="Eukaryota"/>
</dbReference>
<dbReference type="EMBL" id="GG663740">
    <property type="protein sequence ID" value="EEH56204.1"/>
    <property type="molecule type" value="Genomic_DNA"/>
</dbReference>
<gene>
    <name evidence="2" type="ORF">MICPUCDRAFT_47443</name>
</gene>
<evidence type="ECO:0000313" key="2">
    <source>
        <dbReference type="EMBL" id="EEH56204.1"/>
    </source>
</evidence>
<dbReference type="SUPFAM" id="SSF50129">
    <property type="entry name" value="GroES-like"/>
    <property type="match status" value="1"/>
</dbReference>
<dbReference type="GO" id="GO:0016491">
    <property type="term" value="F:oxidoreductase activity"/>
    <property type="evidence" value="ECO:0007669"/>
    <property type="project" value="InterPro"/>
</dbReference>
<dbReference type="OMA" id="PNCANDL"/>
<protein>
    <submittedName>
        <fullName evidence="2">Predicted protein</fullName>
    </submittedName>
</protein>
<proteinExistence type="predicted"/>
<dbReference type="InterPro" id="IPR020843">
    <property type="entry name" value="ER"/>
</dbReference>
<dbReference type="Proteomes" id="UP000001876">
    <property type="component" value="Unassembled WGS sequence"/>
</dbReference>
<dbReference type="SUPFAM" id="SSF51735">
    <property type="entry name" value="NAD(P)-binding Rossmann-fold domains"/>
    <property type="match status" value="1"/>
</dbReference>
<dbReference type="KEGG" id="mpp:MICPUCDRAFT_47443"/>
<organism evidence="3">
    <name type="scientific">Micromonas pusilla (strain CCMP1545)</name>
    <name type="common">Picoplanktonic green alga</name>
    <dbReference type="NCBI Taxonomy" id="564608"/>
    <lineage>
        <taxon>Eukaryota</taxon>
        <taxon>Viridiplantae</taxon>
        <taxon>Chlorophyta</taxon>
        <taxon>Mamiellophyceae</taxon>
        <taxon>Mamiellales</taxon>
        <taxon>Mamiellaceae</taxon>
        <taxon>Micromonas</taxon>
    </lineage>
</organism>
<dbReference type="OrthoDB" id="48317at2759"/>
<dbReference type="CDD" id="cd08267">
    <property type="entry name" value="MDR1"/>
    <property type="match status" value="1"/>
</dbReference>
<name>C1MTS1_MICPC</name>
<dbReference type="PANTHER" id="PTHR11695:SF294">
    <property type="entry name" value="RETICULON-4-INTERACTING PROTEIN 1, MITOCHONDRIAL"/>
    <property type="match status" value="1"/>
</dbReference>
<accession>C1MTS1</accession>
<dbReference type="InterPro" id="IPR013154">
    <property type="entry name" value="ADH-like_N"/>
</dbReference>
<dbReference type="AlphaFoldDB" id="C1MTS1"/>
<dbReference type="Gene3D" id="3.90.180.10">
    <property type="entry name" value="Medium-chain alcohol dehydrogenases, catalytic domain"/>
    <property type="match status" value="2"/>
</dbReference>
<evidence type="ECO:0000313" key="3">
    <source>
        <dbReference type="Proteomes" id="UP000001876"/>
    </source>
</evidence>
<dbReference type="RefSeq" id="XP_003059072.1">
    <property type="nucleotide sequence ID" value="XM_003059026.1"/>
</dbReference>
<dbReference type="GO" id="GO:0005739">
    <property type="term" value="C:mitochondrion"/>
    <property type="evidence" value="ECO:0007669"/>
    <property type="project" value="TreeGrafter"/>
</dbReference>
<dbReference type="Pfam" id="PF08240">
    <property type="entry name" value="ADH_N"/>
    <property type="match status" value="1"/>
</dbReference>
<reference evidence="2 3" key="1">
    <citation type="journal article" date="2009" name="Science">
        <title>Green evolution and dynamic adaptations revealed by genomes of the marine picoeukaryotes Micromonas.</title>
        <authorList>
            <person name="Worden A.Z."/>
            <person name="Lee J.H."/>
            <person name="Mock T."/>
            <person name="Rouze P."/>
            <person name="Simmons M.P."/>
            <person name="Aerts A.L."/>
            <person name="Allen A.E."/>
            <person name="Cuvelier M.L."/>
            <person name="Derelle E."/>
            <person name="Everett M.V."/>
            <person name="Foulon E."/>
            <person name="Grimwood J."/>
            <person name="Gundlach H."/>
            <person name="Henrissat B."/>
            <person name="Napoli C."/>
            <person name="McDonald S.M."/>
            <person name="Parker M.S."/>
            <person name="Rombauts S."/>
            <person name="Salamov A."/>
            <person name="Von Dassow P."/>
            <person name="Badger J.H."/>
            <person name="Coutinho P.M."/>
            <person name="Demir E."/>
            <person name="Dubchak I."/>
            <person name="Gentemann C."/>
            <person name="Eikrem W."/>
            <person name="Gready J.E."/>
            <person name="John U."/>
            <person name="Lanier W."/>
            <person name="Lindquist E.A."/>
            <person name="Lucas S."/>
            <person name="Mayer K.F."/>
            <person name="Moreau H."/>
            <person name="Not F."/>
            <person name="Otillar R."/>
            <person name="Panaud O."/>
            <person name="Pangilinan J."/>
            <person name="Paulsen I."/>
            <person name="Piegu B."/>
            <person name="Poliakov A."/>
            <person name="Robbens S."/>
            <person name="Schmutz J."/>
            <person name="Toulza E."/>
            <person name="Wyss T."/>
            <person name="Zelensky A."/>
            <person name="Zhou K."/>
            <person name="Armbrust E.V."/>
            <person name="Bhattacharya D."/>
            <person name="Goodenough U.W."/>
            <person name="Van de Peer Y."/>
            <person name="Grigoriev I.V."/>
        </authorList>
    </citation>
    <scope>NUCLEOTIDE SEQUENCE [LARGE SCALE GENOMIC DNA]</scope>
    <source>
        <strain evidence="2 3">CCMP1545</strain>
    </source>
</reference>
<dbReference type="SMART" id="SM00829">
    <property type="entry name" value="PKS_ER"/>
    <property type="match status" value="1"/>
</dbReference>
<keyword evidence="3" id="KW-1185">Reference proteome</keyword>
<dbReference type="Gene3D" id="3.40.50.720">
    <property type="entry name" value="NAD(P)-binding Rossmann-like Domain"/>
    <property type="match status" value="2"/>
</dbReference>